<comment type="caution">
    <text evidence="2">The sequence shown here is derived from an EMBL/GenBank/DDBJ whole genome shotgun (WGS) entry which is preliminary data.</text>
</comment>
<dbReference type="EMBL" id="MVBN01000003">
    <property type="protein sequence ID" value="OOK76903.1"/>
    <property type="molecule type" value="Genomic_DNA"/>
</dbReference>
<organism evidence="2 3">
    <name type="scientific">Mycobacterium kansasii</name>
    <dbReference type="NCBI Taxonomy" id="1768"/>
    <lineage>
        <taxon>Bacteria</taxon>
        <taxon>Bacillati</taxon>
        <taxon>Actinomycetota</taxon>
        <taxon>Actinomycetes</taxon>
        <taxon>Mycobacteriales</taxon>
        <taxon>Mycobacteriaceae</taxon>
        <taxon>Mycobacterium</taxon>
    </lineage>
</organism>
<feature type="region of interest" description="Disordered" evidence="1">
    <location>
        <begin position="73"/>
        <end position="94"/>
    </location>
</feature>
<feature type="compositionally biased region" description="Basic and acidic residues" evidence="1">
    <location>
        <begin position="74"/>
        <end position="94"/>
    </location>
</feature>
<name>A0A1V3XCF7_MYCKA</name>
<sequence>MQPNLAGNCDGADDLLQSGYDNAAAVYTLPPAIYSRRGAELRIPLRAGLSEICRAAPDGFSARQCRVSTVHLRGQKDSRCPDGRYRSHRRDATP</sequence>
<evidence type="ECO:0000313" key="3">
    <source>
        <dbReference type="Proteomes" id="UP000188532"/>
    </source>
</evidence>
<proteinExistence type="predicted"/>
<protein>
    <submittedName>
        <fullName evidence="2">Regulatory protein, FmdB family</fullName>
    </submittedName>
</protein>
<dbReference type="AlphaFoldDB" id="A0A1V3XCF7"/>
<gene>
    <name evidence="2" type="ORF">BZL29_3097</name>
</gene>
<evidence type="ECO:0000256" key="1">
    <source>
        <dbReference type="SAM" id="MobiDB-lite"/>
    </source>
</evidence>
<accession>A0A1V3XCF7</accession>
<reference evidence="2 3" key="1">
    <citation type="submission" date="2017-02" db="EMBL/GenBank/DDBJ databases">
        <title>Complete genome sequences of Mycobacterium kansasii strains isolated from rhesus macaques.</title>
        <authorList>
            <person name="Panda A."/>
            <person name="Nagaraj S."/>
            <person name="Zhao X."/>
            <person name="Tettelin H."/>
            <person name="Detolla L.J."/>
        </authorList>
    </citation>
    <scope>NUCLEOTIDE SEQUENCE [LARGE SCALE GENOMIC DNA]</scope>
    <source>
        <strain evidence="2 3">11-3469</strain>
    </source>
</reference>
<dbReference type="Proteomes" id="UP000188532">
    <property type="component" value="Unassembled WGS sequence"/>
</dbReference>
<evidence type="ECO:0000313" key="2">
    <source>
        <dbReference type="EMBL" id="OOK76903.1"/>
    </source>
</evidence>